<keyword evidence="3" id="KW-1185">Reference proteome</keyword>
<gene>
    <name evidence="2" type="primary">espA_2</name>
    <name evidence="2" type="ORF">BN2156_03454</name>
</gene>
<reference evidence="3" key="1">
    <citation type="submission" date="2015-07" db="EMBL/GenBank/DDBJ databases">
        <authorList>
            <person name="Urmite Genomes"/>
        </authorList>
    </citation>
    <scope>NUCLEOTIDE SEQUENCE [LARGE SCALE GENOMIC DNA]</scope>
    <source>
        <strain evidence="3">type strain: ATCC 49404</strain>
    </source>
</reference>
<sequence>MGAESVRKVVEVAFAAKGTTEHALDLPSFTSIIGLQADFTGAAQMVATSKKGADWLGKYGVKTASWATPIIANGLLGINAMQLTLGVGDPNDGSDFTTGAEAFRKIQSGLEGTAPNDNWVGEGSESYAQQNKKQQERAGKLAQVDGEVQKVINEQAAQVTEARNVLDISATVLTAAIPAAIIASFTLPPPVGQALKTGIEIGAVAGSVPRCVLTVEMLGLHTLRNASQIENAISKYNALAAAAAGD</sequence>
<name>A0A0H5S5X8_9MYCO</name>
<evidence type="ECO:0000259" key="1">
    <source>
        <dbReference type="Pfam" id="PF18879"/>
    </source>
</evidence>
<dbReference type="Proteomes" id="UP000199147">
    <property type="component" value="Unassembled WGS sequence"/>
</dbReference>
<dbReference type="Pfam" id="PF18879">
    <property type="entry name" value="EspA_EspE"/>
    <property type="match status" value="1"/>
</dbReference>
<proteinExistence type="predicted"/>
<dbReference type="EMBL" id="CWKH01000002">
    <property type="protein sequence ID" value="CRZ16584.1"/>
    <property type="molecule type" value="Genomic_DNA"/>
</dbReference>
<evidence type="ECO:0000313" key="3">
    <source>
        <dbReference type="Proteomes" id="UP000199147"/>
    </source>
</evidence>
<protein>
    <submittedName>
        <fullName evidence="2">ESX-1 secretion-associated protein A, EspA</fullName>
    </submittedName>
</protein>
<feature type="domain" description="ESX-1 secretion-associated protein EspA/EspE-like" evidence="1">
    <location>
        <begin position="85"/>
        <end position="167"/>
    </location>
</feature>
<evidence type="ECO:0000313" key="2">
    <source>
        <dbReference type="EMBL" id="CRZ16584.1"/>
    </source>
</evidence>
<dbReference type="InterPro" id="IPR043796">
    <property type="entry name" value="ESX-1_EspA/EspE-like"/>
</dbReference>
<dbReference type="STRING" id="146018.BN2156_03454"/>
<dbReference type="AlphaFoldDB" id="A0A0H5S5X8"/>
<accession>A0A0H5S5X8</accession>
<organism evidence="2 3">
    <name type="scientific">Mycolicibacterium neworleansense</name>
    <dbReference type="NCBI Taxonomy" id="146018"/>
    <lineage>
        <taxon>Bacteria</taxon>
        <taxon>Bacillati</taxon>
        <taxon>Actinomycetota</taxon>
        <taxon>Actinomycetes</taxon>
        <taxon>Mycobacteriales</taxon>
        <taxon>Mycobacteriaceae</taxon>
        <taxon>Mycolicibacterium</taxon>
    </lineage>
</organism>